<keyword evidence="1" id="KW-1133">Transmembrane helix</keyword>
<gene>
    <name evidence="2" type="ORF">LEP1GSC128_1766</name>
</gene>
<proteinExistence type="predicted"/>
<evidence type="ECO:0000313" key="3">
    <source>
        <dbReference type="Proteomes" id="UP000002837"/>
    </source>
</evidence>
<keyword evidence="3" id="KW-1185">Reference proteome</keyword>
<accession>A0ABP2S5V5</accession>
<keyword evidence="1" id="KW-0812">Transmembrane</keyword>
<evidence type="ECO:0000313" key="2">
    <source>
        <dbReference type="EMBL" id="EKP14563.1"/>
    </source>
</evidence>
<protein>
    <submittedName>
        <fullName evidence="2">Uncharacterized protein</fullName>
    </submittedName>
</protein>
<reference evidence="2" key="1">
    <citation type="submission" date="2012-09" db="EMBL/GenBank/DDBJ databases">
        <authorList>
            <person name="Harkins D.M."/>
            <person name="Durkin A.S."/>
            <person name="Brinkac L.M."/>
            <person name="Selengut J.D."/>
            <person name="Sanka R."/>
            <person name="DePew J."/>
            <person name="Purushe J."/>
            <person name="Picardeau M."/>
            <person name="Werts C."/>
            <person name="Goarant C."/>
            <person name="Vinetz J.M."/>
            <person name="Sutton G.G."/>
            <person name="Nelson W.C."/>
            <person name="Fouts D.E."/>
        </authorList>
    </citation>
    <scope>NUCLEOTIDE SEQUENCE [LARGE SCALE GENOMIC DNA]</scope>
    <source>
        <strain evidence="2">200801926</strain>
    </source>
</reference>
<comment type="caution">
    <text evidence="2">The sequence shown here is derived from an EMBL/GenBank/DDBJ whole genome shotgun (WGS) entry which is preliminary data.</text>
</comment>
<keyword evidence="1" id="KW-0472">Membrane</keyword>
<dbReference type="Proteomes" id="UP000002837">
    <property type="component" value="Unassembled WGS sequence"/>
</dbReference>
<name>A0ABP2S5V5_LEPBO</name>
<organism evidence="2 3">
    <name type="scientific">Leptospira borgpetersenii str. 200801926</name>
    <dbReference type="NCBI Taxonomy" id="1193009"/>
    <lineage>
        <taxon>Bacteria</taxon>
        <taxon>Pseudomonadati</taxon>
        <taxon>Spirochaetota</taxon>
        <taxon>Spirochaetia</taxon>
        <taxon>Leptospirales</taxon>
        <taxon>Leptospiraceae</taxon>
        <taxon>Leptospira</taxon>
    </lineage>
</organism>
<sequence length="205" mass="23780">MTQKIKEQWAVLILLFIVPVFHVWIGTENSYIADSALKAMQTDSLIQSGFRTEELRYPAQELDPHHEAFFLPGFAKEIRGKFIGQYPIAFSFFSSLFRLGGDNLEMDADVIVFFYDPFPLSSFKKKTHKSKDGFTRLRSHDSFRFKLGFQRILDLFSFQLSRFFLVAPLSGIKKVPISLLRFNRMFDLDLVATGVVAFFRKFSTF</sequence>
<evidence type="ECO:0000256" key="1">
    <source>
        <dbReference type="SAM" id="Phobius"/>
    </source>
</evidence>
<dbReference type="EMBL" id="AKWJ02000017">
    <property type="protein sequence ID" value="EKP14563.1"/>
    <property type="molecule type" value="Genomic_DNA"/>
</dbReference>
<feature type="transmembrane region" description="Helical" evidence="1">
    <location>
        <begin position="9"/>
        <end position="27"/>
    </location>
</feature>